<accession>A0A7C8MEG7</accession>
<evidence type="ECO:0000313" key="2">
    <source>
        <dbReference type="Proteomes" id="UP000481861"/>
    </source>
</evidence>
<organism evidence="1 2">
    <name type="scientific">Massariosphaeria phaeospora</name>
    <dbReference type="NCBI Taxonomy" id="100035"/>
    <lineage>
        <taxon>Eukaryota</taxon>
        <taxon>Fungi</taxon>
        <taxon>Dikarya</taxon>
        <taxon>Ascomycota</taxon>
        <taxon>Pezizomycotina</taxon>
        <taxon>Dothideomycetes</taxon>
        <taxon>Pleosporomycetidae</taxon>
        <taxon>Pleosporales</taxon>
        <taxon>Pleosporales incertae sedis</taxon>
        <taxon>Massariosphaeria</taxon>
    </lineage>
</organism>
<evidence type="ECO:0000313" key="1">
    <source>
        <dbReference type="EMBL" id="KAF2875699.1"/>
    </source>
</evidence>
<reference evidence="1 2" key="1">
    <citation type="submission" date="2020-01" db="EMBL/GenBank/DDBJ databases">
        <authorList>
            <consortium name="DOE Joint Genome Institute"/>
            <person name="Haridas S."/>
            <person name="Albert R."/>
            <person name="Binder M."/>
            <person name="Bloem J."/>
            <person name="Labutti K."/>
            <person name="Salamov A."/>
            <person name="Andreopoulos B."/>
            <person name="Baker S.E."/>
            <person name="Barry K."/>
            <person name="Bills G."/>
            <person name="Bluhm B.H."/>
            <person name="Cannon C."/>
            <person name="Castanera R."/>
            <person name="Culley D.E."/>
            <person name="Daum C."/>
            <person name="Ezra D."/>
            <person name="Gonzalez J.B."/>
            <person name="Henrissat B."/>
            <person name="Kuo A."/>
            <person name="Liang C."/>
            <person name="Lipzen A."/>
            <person name="Lutzoni F."/>
            <person name="Magnuson J."/>
            <person name="Mondo S."/>
            <person name="Nolan M."/>
            <person name="Ohm R."/>
            <person name="Pangilinan J."/>
            <person name="Park H.-J.H."/>
            <person name="Ramirez L."/>
            <person name="Alfaro M."/>
            <person name="Sun H."/>
            <person name="Tritt A."/>
            <person name="Yoshinaga Y."/>
            <person name="Zwiers L.-H.L."/>
            <person name="Turgeon B.G."/>
            <person name="Goodwin S.B."/>
            <person name="Spatafora J.W."/>
            <person name="Crous P.W."/>
            <person name="Grigoriev I.V."/>
        </authorList>
    </citation>
    <scope>NUCLEOTIDE SEQUENCE [LARGE SCALE GENOMIC DNA]</scope>
    <source>
        <strain evidence="1 2">CBS 611.86</strain>
    </source>
</reference>
<sequence>MATAPDPEAGPEAVLLLTPMTIRPGTSVKIRSPTNFALYAGNSTPILLSAETSVTLQSTEWLYALPTLPLTDQFVRGWASLPDELKNRILACNLTSPDGVPGPYRQETRPLFWETKPPEIREWFYAHLRMGPEIAALSREVYYSGNIFNLASTHDEIK</sequence>
<name>A0A7C8MEG7_9PLEO</name>
<dbReference type="AlphaFoldDB" id="A0A7C8MEG7"/>
<dbReference type="EMBL" id="JAADJZ010000004">
    <property type="protein sequence ID" value="KAF2875699.1"/>
    <property type="molecule type" value="Genomic_DNA"/>
</dbReference>
<dbReference type="OrthoDB" id="3801236at2759"/>
<protein>
    <submittedName>
        <fullName evidence="1">Uncharacterized protein</fullName>
    </submittedName>
</protein>
<keyword evidence="2" id="KW-1185">Reference proteome</keyword>
<dbReference type="Proteomes" id="UP000481861">
    <property type="component" value="Unassembled WGS sequence"/>
</dbReference>
<comment type="caution">
    <text evidence="1">The sequence shown here is derived from an EMBL/GenBank/DDBJ whole genome shotgun (WGS) entry which is preliminary data.</text>
</comment>
<gene>
    <name evidence="1" type="ORF">BDV95DRAFT_603108</name>
</gene>
<proteinExistence type="predicted"/>